<keyword evidence="4" id="KW-0804">Transcription</keyword>
<evidence type="ECO:0000313" key="8">
    <source>
        <dbReference type="EMBL" id="KJR80658.1"/>
    </source>
</evidence>
<dbReference type="SMART" id="SM00066">
    <property type="entry name" value="GAL4"/>
    <property type="match status" value="1"/>
</dbReference>
<evidence type="ECO:0000256" key="4">
    <source>
        <dbReference type="ARBA" id="ARBA00023163"/>
    </source>
</evidence>
<evidence type="ECO:0000256" key="2">
    <source>
        <dbReference type="ARBA" id="ARBA00022833"/>
    </source>
</evidence>
<reference evidence="8 9" key="2">
    <citation type="journal article" date="2015" name="Eukaryot. Cell">
        <title>Asexual propagation of a virulent clone complex in a human and feline outbreak of sporotrichosis.</title>
        <authorList>
            <person name="Teixeira Mde M."/>
            <person name="Rodrigues A.M."/>
            <person name="Tsui C.K."/>
            <person name="de Almeida L.G."/>
            <person name="Van Diepeningen A.D."/>
            <person name="van den Ende B.G."/>
            <person name="Fernandes G.F."/>
            <person name="Kano R."/>
            <person name="Hamelin R.C."/>
            <person name="Lopes-Bezerra L.M."/>
            <person name="Vasconcelos A.T."/>
            <person name="de Hoog S."/>
            <person name="de Camargo Z.P."/>
            <person name="Felipe M.S."/>
        </authorList>
    </citation>
    <scope>NUCLEOTIDE SEQUENCE [LARGE SCALE GENOMIC DNA]</scope>
    <source>
        <strain evidence="8 9">1099-18</strain>
    </source>
</reference>
<evidence type="ECO:0000256" key="3">
    <source>
        <dbReference type="ARBA" id="ARBA00023015"/>
    </source>
</evidence>
<organism evidence="8 9">
    <name type="scientific">Sporothrix schenckii 1099-18</name>
    <dbReference type="NCBI Taxonomy" id="1397361"/>
    <lineage>
        <taxon>Eukaryota</taxon>
        <taxon>Fungi</taxon>
        <taxon>Dikarya</taxon>
        <taxon>Ascomycota</taxon>
        <taxon>Pezizomycotina</taxon>
        <taxon>Sordariomycetes</taxon>
        <taxon>Sordariomycetidae</taxon>
        <taxon>Ophiostomatales</taxon>
        <taxon>Ophiostomataceae</taxon>
        <taxon>Sporothrix</taxon>
    </lineage>
</organism>
<dbReference type="PANTHER" id="PTHR47660:SF3">
    <property type="entry name" value="FINGER DOMAIN PROTEIN, PUTATIVE (AFU_ORTHOLOGUE AFUA_4G03310)-RELATED"/>
    <property type="match status" value="1"/>
</dbReference>
<sequence>MRSQGKKRLHRPPTTGWAPPDSYATSLRATIFSRARLGVVLSYDFIPHFIQLSLTMASEMDSDTVLATNMAPSLYFCPVCGKPSTQESSFTRHVQYCRRRAATKRTTRPRACRHCRATKSKCDTQWPCSRCTSKHKECVYDKPWHVADAASDSTAAKASKPTRAAECDAQQTSSGAGVGTLVTSGSSSSSDTAAGSNSNSPAASDDMTLNRPSGRPSSGQEAGKDGQSATEVTVAMSSAVSAALPVTLSVAEAATERLTSPSLGTGNGNMPSFLLPQAMNMFGLNGFGNFGTDGAASSSLGFPMVQPSSVSGVNMPSPLSLHLPYAPPPNPILEVSERSSPSPISADLRRLIVSMVRTFPHMMTRPGNMPPFIHRVGCGLHYDNVEVEKPFSSEVTDGMSSSSSSSSALLSSSVYGRSGVLDAPDGTVSTSSPQMALFTPLPIMAACVGISHAFVTRSAHSDEFLWRSIDKEHQNIVNRLRSLSFGEIFVSIQALAIYTMMRLIVYGREYFCSDMSLLDTMGKLSDRFHELWHGPFTPTHYEDSDLIRTERPKWENWIFDETRRRIVTLCWLMSLAVNSRSHTYKLSQPEKFPLPSSRRLWEADSQSAWEREYDNHRFEKHILFQSAMHSNPISNGPRFKLTTVGDLSRAIDRAVADEGSFGLPSNKALYEDDLLAYWHAGVDSLGMMVTAAAAEHAF</sequence>
<dbReference type="AlphaFoldDB" id="A0A0F2LT40"/>
<dbReference type="KEGG" id="ssck:SPSK_04999"/>
<reference evidence="8 9" key="1">
    <citation type="journal article" date="2014" name="BMC Genomics">
        <title>Comparative genomics of the major fungal agents of human and animal Sporotrichosis: Sporothrix schenckii and Sporothrix brasiliensis.</title>
        <authorList>
            <person name="Teixeira M.M."/>
            <person name="de Almeida L.G."/>
            <person name="Kubitschek-Barreira P."/>
            <person name="Alves F.L."/>
            <person name="Kioshima E.S."/>
            <person name="Abadio A.K."/>
            <person name="Fernandes L."/>
            <person name="Derengowski L.S."/>
            <person name="Ferreira K.S."/>
            <person name="Souza R.C."/>
            <person name="Ruiz J.C."/>
            <person name="de Andrade N.C."/>
            <person name="Paes H.C."/>
            <person name="Nicola A.M."/>
            <person name="Albuquerque P."/>
            <person name="Gerber A.L."/>
            <person name="Martins V.P."/>
            <person name="Peconick L.D."/>
            <person name="Neto A.V."/>
            <person name="Chaucanez C.B."/>
            <person name="Silva P.A."/>
            <person name="Cunha O.L."/>
            <person name="de Oliveira F.F."/>
            <person name="dos Santos T.C."/>
            <person name="Barros A.L."/>
            <person name="Soares M.A."/>
            <person name="de Oliveira L.M."/>
            <person name="Marini M.M."/>
            <person name="Villalobos-Duno H."/>
            <person name="Cunha M.M."/>
            <person name="de Hoog S."/>
            <person name="da Silveira J.F."/>
            <person name="Henrissat B."/>
            <person name="Nino-Vega G.A."/>
            <person name="Cisalpino P.S."/>
            <person name="Mora-Montes H.M."/>
            <person name="Almeida S.R."/>
            <person name="Stajich J.E."/>
            <person name="Lopes-Bezerra L.M."/>
            <person name="Vasconcelos A.T."/>
            <person name="Felipe M.S."/>
        </authorList>
    </citation>
    <scope>NUCLEOTIDE SEQUENCE [LARGE SCALE GENOMIC DNA]</scope>
    <source>
        <strain evidence="8 9">1099-18</strain>
    </source>
</reference>
<comment type="caution">
    <text evidence="8">The sequence shown here is derived from an EMBL/GenBank/DDBJ whole genome shotgun (WGS) entry which is preliminary data.</text>
</comment>
<protein>
    <recommendedName>
        <fullName evidence="7">Zn(2)-C6 fungal-type domain-containing protein</fullName>
    </recommendedName>
</protein>
<dbReference type="InterPro" id="IPR036864">
    <property type="entry name" value="Zn2-C6_fun-type_DNA-bd_sf"/>
</dbReference>
<keyword evidence="5" id="KW-0539">Nucleus</keyword>
<dbReference type="PROSITE" id="PS00463">
    <property type="entry name" value="ZN2_CY6_FUNGAL_1"/>
    <property type="match status" value="1"/>
</dbReference>
<dbReference type="SUPFAM" id="SSF57701">
    <property type="entry name" value="Zn2/Cys6 DNA-binding domain"/>
    <property type="match status" value="1"/>
</dbReference>
<evidence type="ECO:0000256" key="5">
    <source>
        <dbReference type="ARBA" id="ARBA00023242"/>
    </source>
</evidence>
<dbReference type="OrthoDB" id="5088499at2759"/>
<dbReference type="GeneID" id="27667033"/>
<feature type="region of interest" description="Disordered" evidence="6">
    <location>
        <begin position="156"/>
        <end position="231"/>
    </location>
</feature>
<proteinExistence type="predicted"/>
<dbReference type="CDD" id="cd00067">
    <property type="entry name" value="GAL4"/>
    <property type="match status" value="1"/>
</dbReference>
<dbReference type="EMBL" id="AXCR01000012">
    <property type="protein sequence ID" value="KJR80658.1"/>
    <property type="molecule type" value="Genomic_DNA"/>
</dbReference>
<dbReference type="GO" id="GO:0008270">
    <property type="term" value="F:zinc ion binding"/>
    <property type="evidence" value="ECO:0007669"/>
    <property type="project" value="InterPro"/>
</dbReference>
<name>A0A0F2LT40_SPOSC</name>
<dbReference type="Gene3D" id="4.10.240.10">
    <property type="entry name" value="Zn(2)-C6 fungal-type DNA-binding domain"/>
    <property type="match status" value="1"/>
</dbReference>
<evidence type="ECO:0000313" key="9">
    <source>
        <dbReference type="Proteomes" id="UP000033710"/>
    </source>
</evidence>
<dbReference type="PANTHER" id="PTHR47660">
    <property type="entry name" value="TRANSCRIPTION FACTOR WITH C2H2 AND ZN(2)-CYS(6) DNA BINDING DOMAIN (EUROFUNG)-RELATED-RELATED"/>
    <property type="match status" value="1"/>
</dbReference>
<dbReference type="Proteomes" id="UP000033710">
    <property type="component" value="Unassembled WGS sequence"/>
</dbReference>
<dbReference type="PROSITE" id="PS50048">
    <property type="entry name" value="ZN2_CY6_FUNGAL_2"/>
    <property type="match status" value="1"/>
</dbReference>
<dbReference type="InterPro" id="IPR001138">
    <property type="entry name" value="Zn2Cys6_DnaBD"/>
</dbReference>
<evidence type="ECO:0000256" key="6">
    <source>
        <dbReference type="SAM" id="MobiDB-lite"/>
    </source>
</evidence>
<dbReference type="GO" id="GO:0000981">
    <property type="term" value="F:DNA-binding transcription factor activity, RNA polymerase II-specific"/>
    <property type="evidence" value="ECO:0007669"/>
    <property type="project" value="InterPro"/>
</dbReference>
<feature type="compositionally biased region" description="Low complexity" evidence="6">
    <location>
        <begin position="172"/>
        <end position="204"/>
    </location>
</feature>
<feature type="domain" description="Zn(2)-C6 fungal-type" evidence="7">
    <location>
        <begin position="111"/>
        <end position="140"/>
    </location>
</feature>
<accession>A0A0F2LT40</accession>
<dbReference type="Pfam" id="PF00172">
    <property type="entry name" value="Zn_clus"/>
    <property type="match status" value="1"/>
</dbReference>
<dbReference type="RefSeq" id="XP_016583334.1">
    <property type="nucleotide sequence ID" value="XM_016731756.1"/>
</dbReference>
<keyword evidence="3" id="KW-0805">Transcription regulation</keyword>
<gene>
    <name evidence="8" type="ORF">SPSK_04999</name>
</gene>
<dbReference type="VEuPathDB" id="FungiDB:SPSK_04999"/>
<keyword evidence="2" id="KW-0862">Zinc</keyword>
<evidence type="ECO:0000259" key="7">
    <source>
        <dbReference type="PROSITE" id="PS50048"/>
    </source>
</evidence>
<keyword evidence="1" id="KW-0479">Metal-binding</keyword>
<evidence type="ECO:0000256" key="1">
    <source>
        <dbReference type="ARBA" id="ARBA00022723"/>
    </source>
</evidence>